<sequence>MKKLVLATSLLASVFSFGAIAAQQISQQEVDHFKLVKLGTVSVSQTGGAVSSPSDLHDALSKKADEKGGTYYRVIAGRQHGPNFEAIAEVYKDANK</sequence>
<dbReference type="eggNOG" id="ENOG5032RMY">
    <property type="taxonomic scope" value="Bacteria"/>
</dbReference>
<evidence type="ECO:0000313" key="6">
    <source>
        <dbReference type="EMBL" id="MDQ2307677.1"/>
    </source>
</evidence>
<evidence type="ECO:0000313" key="4">
    <source>
        <dbReference type="EMBL" id="EML1470283.1"/>
    </source>
</evidence>
<dbReference type="PANTHER" id="PTHR34156">
    <property type="entry name" value="OUTER MEMBRANE PROTEIN-RELATED-RELATED"/>
    <property type="match status" value="1"/>
</dbReference>
<dbReference type="AlphaFoldDB" id="A0A089R506"/>
<comment type="caution">
    <text evidence="5">The sequence shown here is derived from an EMBL/GenBank/DDBJ whole genome shotgun (WGS) entry which is preliminary data.</text>
</comment>
<dbReference type="Pfam" id="PF07338">
    <property type="entry name" value="YdgH_BhsA-like"/>
    <property type="match status" value="1"/>
</dbReference>
<evidence type="ECO:0000256" key="1">
    <source>
        <dbReference type="ARBA" id="ARBA00022729"/>
    </source>
</evidence>
<evidence type="ECO:0000313" key="7">
    <source>
        <dbReference type="Proteomes" id="UP000036196"/>
    </source>
</evidence>
<gene>
    <name evidence="5" type="ORF">ABW06_03210</name>
    <name evidence="4" type="ORF">QEG54_000970</name>
    <name evidence="6" type="ORF">RBJ30_00980</name>
</gene>
<name>A0A089R506_PLUGE</name>
<dbReference type="Proteomes" id="UP000036196">
    <property type="component" value="Unassembled WGS sequence"/>
</dbReference>
<dbReference type="Gene3D" id="3.30.1660.10">
    <property type="entry name" value="Flavin-binding protein dodecin"/>
    <property type="match status" value="1"/>
</dbReference>
<evidence type="ECO:0000256" key="2">
    <source>
        <dbReference type="SAM" id="SignalP"/>
    </source>
</evidence>
<dbReference type="Proteomes" id="UP001236270">
    <property type="component" value="Unassembled WGS sequence"/>
</dbReference>
<dbReference type="InterPro" id="IPR010854">
    <property type="entry name" value="YdgH/BhsA/McbA-like_dom"/>
</dbReference>
<keyword evidence="7" id="KW-1185">Reference proteome</keyword>
<evidence type="ECO:0000259" key="3">
    <source>
        <dbReference type="Pfam" id="PF07338"/>
    </source>
</evidence>
<proteinExistence type="predicted"/>
<dbReference type="InterPro" id="IPR025543">
    <property type="entry name" value="Dodecin-like"/>
</dbReference>
<feature type="signal peptide" evidence="2">
    <location>
        <begin position="1"/>
        <end position="21"/>
    </location>
</feature>
<feature type="domain" description="YdgH/BhsA/McbA-like" evidence="3">
    <location>
        <begin position="35"/>
        <end position="92"/>
    </location>
</feature>
<dbReference type="EMBL" id="ABLOKC030000004">
    <property type="protein sequence ID" value="EML1470283.1"/>
    <property type="molecule type" value="Genomic_DNA"/>
</dbReference>
<dbReference type="PANTHER" id="PTHR34156:SF9">
    <property type="entry name" value="SECRETED PROTEIN"/>
    <property type="match status" value="1"/>
</dbReference>
<dbReference type="SUPFAM" id="SSF159871">
    <property type="entry name" value="YdgH-like"/>
    <property type="match status" value="1"/>
</dbReference>
<dbReference type="EMBL" id="JAVDNV010000001">
    <property type="protein sequence ID" value="MDQ2307677.1"/>
    <property type="molecule type" value="Genomic_DNA"/>
</dbReference>
<organism evidence="5 7">
    <name type="scientific">Pluralibacter gergoviae</name>
    <name type="common">Enterobacter gergoviae</name>
    <dbReference type="NCBI Taxonomy" id="61647"/>
    <lineage>
        <taxon>Bacteria</taxon>
        <taxon>Pseudomonadati</taxon>
        <taxon>Pseudomonadota</taxon>
        <taxon>Gammaproteobacteria</taxon>
        <taxon>Enterobacterales</taxon>
        <taxon>Enterobacteriaceae</taxon>
        <taxon>Pluralibacter</taxon>
    </lineage>
</organism>
<reference evidence="6" key="2">
    <citation type="submission" date="2023-08" db="EMBL/GenBank/DDBJ databases">
        <title>WGS of pathogenic bacterial species, Los Angeles County Public Health Laboratories.</title>
        <authorList>
            <person name="Garrigues J.M."/>
            <person name="Green N.M."/>
        </authorList>
    </citation>
    <scope>NUCLEOTIDE SEQUENCE</scope>
    <source>
        <strain evidence="6">LACPHL-BACT-2023-00068</strain>
    </source>
</reference>
<dbReference type="InterPro" id="IPR036275">
    <property type="entry name" value="YdgH-like_sf"/>
</dbReference>
<keyword evidence="1 2" id="KW-0732">Signal</keyword>
<dbReference type="KEGG" id="pge:LG71_18035"/>
<reference evidence="5 7" key="1">
    <citation type="submission" date="2015-05" db="EMBL/GenBank/DDBJ databases">
        <title>Genome sequences of Pluralibacter gergoviae.</title>
        <authorList>
            <person name="Greninger A.L."/>
            <person name="Miller S."/>
        </authorList>
    </citation>
    <scope>NUCLEOTIDE SEQUENCE [LARGE SCALE GENOMIC DNA]</scope>
    <source>
        <strain evidence="5 7">JS81F13</strain>
    </source>
</reference>
<dbReference type="OrthoDB" id="6520115at2"/>
<feature type="chain" id="PRO_5015029703" evidence="2">
    <location>
        <begin position="22"/>
        <end position="96"/>
    </location>
</feature>
<reference evidence="4" key="3">
    <citation type="submission" date="2024-02" db="EMBL/GenBank/DDBJ databases">
        <authorList>
            <consortium name="Clinical and Environmental Microbiology Branch: Whole genome sequencing antimicrobial resistance pathogens in the healthcare setting"/>
        </authorList>
    </citation>
    <scope>NUCLEOTIDE SEQUENCE</scope>
    <source>
        <strain evidence="4">2021DK-00143</strain>
    </source>
</reference>
<accession>A0A089R506</accession>
<evidence type="ECO:0000313" key="5">
    <source>
        <dbReference type="EMBL" id="KMK15628.1"/>
    </source>
</evidence>
<protein>
    <submittedName>
        <fullName evidence="4">DUF1471 domain-containing protein</fullName>
    </submittedName>
</protein>
<dbReference type="EMBL" id="LDZF01000003">
    <property type="protein sequence ID" value="KMK15628.1"/>
    <property type="molecule type" value="Genomic_DNA"/>
</dbReference>
<dbReference type="InterPro" id="IPR051096">
    <property type="entry name" value="BhsA/McbA_stress_biofilm_assoc"/>
</dbReference>
<dbReference type="PATRIC" id="fig|61647.14.peg.473"/>
<dbReference type="STRING" id="61647.LG71_18035"/>
<dbReference type="RefSeq" id="WP_043084281.1">
    <property type="nucleotide sequence ID" value="NZ_CACVCI010000001.1"/>
</dbReference>
<dbReference type="GeneID" id="61384761"/>